<evidence type="ECO:0000256" key="1">
    <source>
        <dbReference type="SAM" id="SignalP"/>
    </source>
</evidence>
<dbReference type="VEuPathDB" id="FungiDB:MELLADRAFT_104560"/>
<evidence type="ECO:0000313" key="3">
    <source>
        <dbReference type="Proteomes" id="UP000001072"/>
    </source>
</evidence>
<dbReference type="HOGENOM" id="CLU_150810_1_0_1"/>
<keyword evidence="3" id="KW-1185">Reference proteome</keyword>
<dbReference type="EMBL" id="GL883099">
    <property type="protein sequence ID" value="EGG09005.1"/>
    <property type="molecule type" value="Genomic_DNA"/>
</dbReference>
<dbReference type="InParanoid" id="F4RF41"/>
<protein>
    <submittedName>
        <fullName evidence="2">Secreted protein</fullName>
    </submittedName>
</protein>
<dbReference type="KEGG" id="mlr:MELLADRAFT_104560"/>
<name>F4RF41_MELLP</name>
<evidence type="ECO:0000313" key="2">
    <source>
        <dbReference type="EMBL" id="EGG09005.1"/>
    </source>
</evidence>
<accession>F4RF41</accession>
<dbReference type="GeneID" id="18922313"/>
<sequence>MLFQSHHMIFIFTYITQIALAQNNPTIQCKGGFTTNMTEARCDDKDLSEYICPTSQCGNNGHLWVQMVGCLHNGVIGSGISNQQCSSYHFEKVNDYGCTNPGGEWYSCPYKIDNVPFITCSNCTMPKATGVGP</sequence>
<dbReference type="Proteomes" id="UP000001072">
    <property type="component" value="Unassembled WGS sequence"/>
</dbReference>
<feature type="chain" id="PRO_5003315133" evidence="1">
    <location>
        <begin position="22"/>
        <end position="133"/>
    </location>
</feature>
<keyword evidence="1" id="KW-0732">Signal</keyword>
<reference evidence="3" key="1">
    <citation type="journal article" date="2011" name="Proc. Natl. Acad. Sci. U.S.A.">
        <title>Obligate biotrophy features unraveled by the genomic analysis of rust fungi.</title>
        <authorList>
            <person name="Duplessis S."/>
            <person name="Cuomo C.A."/>
            <person name="Lin Y.-C."/>
            <person name="Aerts A."/>
            <person name="Tisserant E."/>
            <person name="Veneault-Fourrey C."/>
            <person name="Joly D.L."/>
            <person name="Hacquard S."/>
            <person name="Amselem J."/>
            <person name="Cantarel B.L."/>
            <person name="Chiu R."/>
            <person name="Coutinho P.M."/>
            <person name="Feau N."/>
            <person name="Field M."/>
            <person name="Frey P."/>
            <person name="Gelhaye E."/>
            <person name="Goldberg J."/>
            <person name="Grabherr M.G."/>
            <person name="Kodira C.D."/>
            <person name="Kohler A."/>
            <person name="Kuees U."/>
            <person name="Lindquist E.A."/>
            <person name="Lucas S.M."/>
            <person name="Mago R."/>
            <person name="Mauceli E."/>
            <person name="Morin E."/>
            <person name="Murat C."/>
            <person name="Pangilinan J.L."/>
            <person name="Park R."/>
            <person name="Pearson M."/>
            <person name="Quesneville H."/>
            <person name="Rouhier N."/>
            <person name="Sakthikumar S."/>
            <person name="Salamov A.A."/>
            <person name="Schmutz J."/>
            <person name="Selles B."/>
            <person name="Shapiro H."/>
            <person name="Tanguay P."/>
            <person name="Tuskan G.A."/>
            <person name="Henrissat B."/>
            <person name="Van de Peer Y."/>
            <person name="Rouze P."/>
            <person name="Ellis J.G."/>
            <person name="Dodds P.N."/>
            <person name="Schein J.E."/>
            <person name="Zhong S."/>
            <person name="Hamelin R.C."/>
            <person name="Grigoriev I.V."/>
            <person name="Szabo L.J."/>
            <person name="Martin F."/>
        </authorList>
    </citation>
    <scope>NUCLEOTIDE SEQUENCE [LARGE SCALE GENOMIC DNA]</scope>
    <source>
        <strain evidence="3">98AG31 / pathotype 3-4-7</strain>
    </source>
</reference>
<feature type="signal peptide" evidence="1">
    <location>
        <begin position="1"/>
        <end position="21"/>
    </location>
</feature>
<gene>
    <name evidence="2" type="ORF">MELLADRAFT_104560</name>
</gene>
<proteinExistence type="predicted"/>
<organism evidence="3">
    <name type="scientific">Melampsora larici-populina (strain 98AG31 / pathotype 3-4-7)</name>
    <name type="common">Poplar leaf rust fungus</name>
    <dbReference type="NCBI Taxonomy" id="747676"/>
    <lineage>
        <taxon>Eukaryota</taxon>
        <taxon>Fungi</taxon>
        <taxon>Dikarya</taxon>
        <taxon>Basidiomycota</taxon>
        <taxon>Pucciniomycotina</taxon>
        <taxon>Pucciniomycetes</taxon>
        <taxon>Pucciniales</taxon>
        <taxon>Melampsoraceae</taxon>
        <taxon>Melampsora</taxon>
    </lineage>
</organism>
<dbReference type="AlphaFoldDB" id="F4RF41"/>
<dbReference type="RefSeq" id="XP_007407979.1">
    <property type="nucleotide sequence ID" value="XM_007407917.1"/>
</dbReference>